<dbReference type="PANTHER" id="PTHR35936:SF17">
    <property type="entry name" value="ARGININE-BINDING EXTRACELLULAR PROTEIN ARTP"/>
    <property type="match status" value="1"/>
</dbReference>
<dbReference type="Proteomes" id="UP001597417">
    <property type="component" value="Unassembled WGS sequence"/>
</dbReference>
<evidence type="ECO:0000313" key="4">
    <source>
        <dbReference type="EMBL" id="MFD2419817.1"/>
    </source>
</evidence>
<reference evidence="5" key="1">
    <citation type="journal article" date="2019" name="Int. J. Syst. Evol. Microbiol.">
        <title>The Global Catalogue of Microorganisms (GCM) 10K type strain sequencing project: providing services to taxonomists for standard genome sequencing and annotation.</title>
        <authorList>
            <consortium name="The Broad Institute Genomics Platform"/>
            <consortium name="The Broad Institute Genome Sequencing Center for Infectious Disease"/>
            <person name="Wu L."/>
            <person name="Ma J."/>
        </authorList>
    </citation>
    <scope>NUCLEOTIDE SEQUENCE [LARGE SCALE GENOMIC DNA]</scope>
    <source>
        <strain evidence="5">CGMCC 4.7645</strain>
    </source>
</reference>
<evidence type="ECO:0000259" key="3">
    <source>
        <dbReference type="SMART" id="SM00062"/>
    </source>
</evidence>
<dbReference type="SUPFAM" id="SSF53850">
    <property type="entry name" value="Periplasmic binding protein-like II"/>
    <property type="match status" value="1"/>
</dbReference>
<dbReference type="SMART" id="SM00062">
    <property type="entry name" value="PBPb"/>
    <property type="match status" value="1"/>
</dbReference>
<protein>
    <submittedName>
        <fullName evidence="4">ABC transporter substrate-binding protein</fullName>
    </submittedName>
</protein>
<keyword evidence="1 2" id="KW-0732">Signal</keyword>
<name>A0ABW5FZ26_9PSEU</name>
<evidence type="ECO:0000313" key="5">
    <source>
        <dbReference type="Proteomes" id="UP001597417"/>
    </source>
</evidence>
<feature type="chain" id="PRO_5045969248" evidence="2">
    <location>
        <begin position="27"/>
        <end position="298"/>
    </location>
</feature>
<feature type="domain" description="Solute-binding protein family 3/N-terminal" evidence="3">
    <location>
        <begin position="58"/>
        <end position="285"/>
    </location>
</feature>
<dbReference type="EMBL" id="JBHUKR010000015">
    <property type="protein sequence ID" value="MFD2419817.1"/>
    <property type="molecule type" value="Genomic_DNA"/>
</dbReference>
<dbReference type="PANTHER" id="PTHR35936">
    <property type="entry name" value="MEMBRANE-BOUND LYTIC MUREIN TRANSGLYCOSYLASE F"/>
    <property type="match status" value="1"/>
</dbReference>
<dbReference type="Gene3D" id="3.40.190.10">
    <property type="entry name" value="Periplasmic binding protein-like II"/>
    <property type="match status" value="2"/>
</dbReference>
<sequence>MRRTPRTIAWSLALVLTVTGCGLSSASPADPALVTRPHGRCDPALAATVPAPVRQRGTFLVAMVPSTPPMAYYAEDNTTIVGLDRDMSQAIADVFCLGTAPIPASLDAIVPGLAAGRYDMVLASLAPTAERRKNADFVTYYNGGQGFLARSDTDFPVNSYLDLCGRTVGVVIGSVQQGQLDQAAGTCARAGRPDWRLSLYPDGTASVLALRAGHIDVLYFSISLTQYVASKSPGVFRLAGRYQRSLVAVGLKKDSPLTVGVHDAVRQLMTDGTYRKILEKWGLQENDLDTTEILNGRS</sequence>
<dbReference type="InterPro" id="IPR001638">
    <property type="entry name" value="Solute-binding_3/MltF_N"/>
</dbReference>
<dbReference type="Pfam" id="PF00497">
    <property type="entry name" value="SBP_bac_3"/>
    <property type="match status" value="1"/>
</dbReference>
<dbReference type="CDD" id="cd01004">
    <property type="entry name" value="PBP2_MidA_like"/>
    <property type="match status" value="1"/>
</dbReference>
<evidence type="ECO:0000256" key="1">
    <source>
        <dbReference type="ARBA" id="ARBA00022729"/>
    </source>
</evidence>
<accession>A0ABW5FZ26</accession>
<comment type="caution">
    <text evidence="4">The sequence shown here is derived from an EMBL/GenBank/DDBJ whole genome shotgun (WGS) entry which is preliminary data.</text>
</comment>
<gene>
    <name evidence="4" type="ORF">ACFSXZ_26155</name>
</gene>
<feature type="signal peptide" evidence="2">
    <location>
        <begin position="1"/>
        <end position="26"/>
    </location>
</feature>
<dbReference type="PROSITE" id="PS51257">
    <property type="entry name" value="PROKAR_LIPOPROTEIN"/>
    <property type="match status" value="1"/>
</dbReference>
<proteinExistence type="predicted"/>
<dbReference type="RefSeq" id="WP_378267848.1">
    <property type="nucleotide sequence ID" value="NZ_JBHUKR010000015.1"/>
</dbReference>
<organism evidence="4 5">
    <name type="scientific">Amycolatopsis pigmentata</name>
    <dbReference type="NCBI Taxonomy" id="450801"/>
    <lineage>
        <taxon>Bacteria</taxon>
        <taxon>Bacillati</taxon>
        <taxon>Actinomycetota</taxon>
        <taxon>Actinomycetes</taxon>
        <taxon>Pseudonocardiales</taxon>
        <taxon>Pseudonocardiaceae</taxon>
        <taxon>Amycolatopsis</taxon>
    </lineage>
</organism>
<keyword evidence="5" id="KW-1185">Reference proteome</keyword>
<evidence type="ECO:0000256" key="2">
    <source>
        <dbReference type="SAM" id="SignalP"/>
    </source>
</evidence>